<evidence type="ECO:0000313" key="2">
    <source>
        <dbReference type="Proteomes" id="UP000276603"/>
    </source>
</evidence>
<dbReference type="EMBL" id="RBCJ01000006">
    <property type="protein sequence ID" value="RKN76905.1"/>
    <property type="molecule type" value="Genomic_DNA"/>
</dbReference>
<evidence type="ECO:0008006" key="3">
    <source>
        <dbReference type="Google" id="ProtNLM"/>
    </source>
</evidence>
<sequence>MKKLISKFSDKLLSKEQLKTVKGGSTPYCFCPIPYTPVNCPPGVPGGTVLQPGQGVCGY</sequence>
<comment type="caution">
    <text evidence="1">The sequence shown here is derived from an EMBL/GenBank/DDBJ whole genome shotgun (WGS) entry which is preliminary data.</text>
</comment>
<keyword evidence="2" id="KW-1185">Reference proteome</keyword>
<dbReference type="RefSeq" id="WP_147415992.1">
    <property type="nucleotide sequence ID" value="NZ_RBCJ01000006.1"/>
</dbReference>
<reference evidence="1 2" key="1">
    <citation type="submission" date="2018-10" db="EMBL/GenBank/DDBJ databases">
        <title>Ulvibacterium marinum gen. nov., sp. nov., a novel marine bacterium of the family Flavobacteriaceae, isolated from a culture of the green alga Ulva prolifera.</title>
        <authorList>
            <person name="Zhang Z."/>
        </authorList>
    </citation>
    <scope>NUCLEOTIDE SEQUENCE [LARGE SCALE GENOMIC DNA]</scope>
    <source>
        <strain evidence="1 2">CCMM003</strain>
    </source>
</reference>
<protein>
    <recommendedName>
        <fullName evidence="3">Bacteriocin</fullName>
    </recommendedName>
</protein>
<gene>
    <name evidence="1" type="ORF">D7Z94_24310</name>
</gene>
<proteinExistence type="predicted"/>
<dbReference type="Proteomes" id="UP000276603">
    <property type="component" value="Unassembled WGS sequence"/>
</dbReference>
<dbReference type="AlphaFoldDB" id="A0A3B0BU75"/>
<organism evidence="1 2">
    <name type="scientific">Ulvibacterium marinum</name>
    <dbReference type="NCBI Taxonomy" id="2419782"/>
    <lineage>
        <taxon>Bacteria</taxon>
        <taxon>Pseudomonadati</taxon>
        <taxon>Bacteroidota</taxon>
        <taxon>Flavobacteriia</taxon>
        <taxon>Flavobacteriales</taxon>
        <taxon>Flavobacteriaceae</taxon>
        <taxon>Ulvibacterium</taxon>
    </lineage>
</organism>
<name>A0A3B0BU75_9FLAO</name>
<dbReference type="OrthoDB" id="1449489at2"/>
<evidence type="ECO:0000313" key="1">
    <source>
        <dbReference type="EMBL" id="RKN76905.1"/>
    </source>
</evidence>
<accession>A0A3B0BU75</accession>